<organism evidence="2 3">
    <name type="scientific">Phyllosticta citriasiana</name>
    <dbReference type="NCBI Taxonomy" id="595635"/>
    <lineage>
        <taxon>Eukaryota</taxon>
        <taxon>Fungi</taxon>
        <taxon>Dikarya</taxon>
        <taxon>Ascomycota</taxon>
        <taxon>Pezizomycotina</taxon>
        <taxon>Dothideomycetes</taxon>
        <taxon>Dothideomycetes incertae sedis</taxon>
        <taxon>Botryosphaeriales</taxon>
        <taxon>Phyllostictaceae</taxon>
        <taxon>Phyllosticta</taxon>
    </lineage>
</organism>
<keyword evidence="1" id="KW-0812">Transmembrane</keyword>
<accession>A0ABR1KH19</accession>
<dbReference type="EMBL" id="JBBPHU010000008">
    <property type="protein sequence ID" value="KAK7514540.1"/>
    <property type="molecule type" value="Genomic_DNA"/>
</dbReference>
<keyword evidence="1" id="KW-0472">Membrane</keyword>
<evidence type="ECO:0000313" key="3">
    <source>
        <dbReference type="Proteomes" id="UP001363622"/>
    </source>
</evidence>
<dbReference type="Proteomes" id="UP001363622">
    <property type="component" value="Unassembled WGS sequence"/>
</dbReference>
<evidence type="ECO:0008006" key="4">
    <source>
        <dbReference type="Google" id="ProtNLM"/>
    </source>
</evidence>
<comment type="caution">
    <text evidence="2">The sequence shown here is derived from an EMBL/GenBank/DDBJ whole genome shotgun (WGS) entry which is preliminary data.</text>
</comment>
<dbReference type="InterPro" id="IPR025444">
    <property type="entry name" value="Monooxy_af470"/>
</dbReference>
<keyword evidence="3" id="KW-1185">Reference proteome</keyword>
<name>A0ABR1KH19_9PEZI</name>
<evidence type="ECO:0000313" key="2">
    <source>
        <dbReference type="EMBL" id="KAK7514540.1"/>
    </source>
</evidence>
<feature type="transmembrane region" description="Helical" evidence="1">
    <location>
        <begin position="12"/>
        <end position="39"/>
    </location>
</feature>
<gene>
    <name evidence="2" type="ORF">IWZ03DRAFT_314559</name>
</gene>
<protein>
    <recommendedName>
        <fullName evidence="4">Monooxygenase</fullName>
    </recommendedName>
</protein>
<proteinExistence type="predicted"/>
<dbReference type="Pfam" id="PF13826">
    <property type="entry name" value="Monooxy_af470-like"/>
    <property type="match status" value="1"/>
</dbReference>
<sequence length="280" mass="31050">IRDQLTISSWLAIGACLQSLLFLVAGRVALVPAFVLIFYRTVDTALMVKGVKPDPDAMENILMNKYAVHYPDSQGKYSGKPANKDVVVFMIGARSNHPLGLLAPGFNTLGDYFDKMCEDVEARSEEYGLLGCTNYAVQGDCSTSTETMSVMFFENMEGLHKFAHDPLHREGWNWWNKDLAKFGHISIWHEAFHSPAGHWEGIYINSHPRGLAATTVPITLEKDSGDLKAGTKAYLSPIVDARKGVLKTSAGRFSVLESKADEHDKYGKDPYERYGNLTAV</sequence>
<feature type="non-terminal residue" evidence="2">
    <location>
        <position position="1"/>
    </location>
</feature>
<keyword evidence="1" id="KW-1133">Transmembrane helix</keyword>
<evidence type="ECO:0000256" key="1">
    <source>
        <dbReference type="SAM" id="Phobius"/>
    </source>
</evidence>
<reference evidence="2 3" key="1">
    <citation type="submission" date="2024-04" db="EMBL/GenBank/DDBJ databases">
        <title>Phyllosticta paracitricarpa is synonymous to the EU quarantine fungus P. citricarpa based on phylogenomic analyses.</title>
        <authorList>
            <consortium name="Lawrence Berkeley National Laboratory"/>
            <person name="Van Ingen-Buijs V.A."/>
            <person name="Van Westerhoven A.C."/>
            <person name="Haridas S."/>
            <person name="Skiadas P."/>
            <person name="Martin F."/>
            <person name="Groenewald J.Z."/>
            <person name="Crous P.W."/>
            <person name="Seidl M.F."/>
        </authorList>
    </citation>
    <scope>NUCLEOTIDE SEQUENCE [LARGE SCALE GENOMIC DNA]</scope>
    <source>
        <strain evidence="2 3">CBS 123371</strain>
    </source>
</reference>